<name>A0A3N1UTM7_9BACT</name>
<proteinExistence type="predicted"/>
<dbReference type="Proteomes" id="UP000276223">
    <property type="component" value="Unassembled WGS sequence"/>
</dbReference>
<comment type="caution">
    <text evidence="2">The sequence shown here is derived from an EMBL/GenBank/DDBJ whole genome shotgun (WGS) entry which is preliminary data.</text>
</comment>
<organism evidence="2 3">
    <name type="scientific">Desulfosoma caldarium</name>
    <dbReference type="NCBI Taxonomy" id="610254"/>
    <lineage>
        <taxon>Bacteria</taxon>
        <taxon>Pseudomonadati</taxon>
        <taxon>Thermodesulfobacteriota</taxon>
        <taxon>Syntrophobacteria</taxon>
        <taxon>Syntrophobacterales</taxon>
        <taxon>Syntrophobacteraceae</taxon>
        <taxon>Desulfosoma</taxon>
    </lineage>
</organism>
<evidence type="ECO:0000313" key="3">
    <source>
        <dbReference type="Proteomes" id="UP000276223"/>
    </source>
</evidence>
<evidence type="ECO:0000313" key="2">
    <source>
        <dbReference type="EMBL" id="ROQ92070.1"/>
    </source>
</evidence>
<evidence type="ECO:0000256" key="1">
    <source>
        <dbReference type="SAM" id="MobiDB-lite"/>
    </source>
</evidence>
<gene>
    <name evidence="2" type="ORF">EDC27_1742</name>
</gene>
<feature type="region of interest" description="Disordered" evidence="1">
    <location>
        <begin position="31"/>
        <end position="51"/>
    </location>
</feature>
<reference evidence="2 3" key="1">
    <citation type="submission" date="2018-11" db="EMBL/GenBank/DDBJ databases">
        <title>Genomic Encyclopedia of Type Strains, Phase IV (KMG-IV): sequencing the most valuable type-strain genomes for metagenomic binning, comparative biology and taxonomic classification.</title>
        <authorList>
            <person name="Goeker M."/>
        </authorList>
    </citation>
    <scope>NUCLEOTIDE SEQUENCE [LARGE SCALE GENOMIC DNA]</scope>
    <source>
        <strain evidence="2 3">DSM 22027</strain>
    </source>
</reference>
<dbReference type="AlphaFoldDB" id="A0A3N1UTM7"/>
<keyword evidence="3" id="KW-1185">Reference proteome</keyword>
<protein>
    <submittedName>
        <fullName evidence="2">Uncharacterized protein</fullName>
    </submittedName>
</protein>
<dbReference type="EMBL" id="RJVA01000012">
    <property type="protein sequence ID" value="ROQ92070.1"/>
    <property type="molecule type" value="Genomic_DNA"/>
</dbReference>
<accession>A0A3N1UTM7</accession>
<sequence>MNWKDWLASPGCHAVFERAAQMARKQAERYGIPQKLLPEPNGTPPRGLSEARASSIQAMVNTLWLYAMEKASDWEQHHAFAALCAQGEERLAMFVASRYIRHLLDRARTQEVSPAKALYRRLRQCLQNHNAVTYRLIGRYAVYACARGHPVDDMKVDETWVPAESYSQWPAPPSFPGSPYGLSREEAVSVACHFWREVVRRLGKPCWVPVRELTRYLLTHVPVAPSQREVLFCELSLEDEEDRNLEAQIPVRADQERALLRQNVPRLAQKLVAGWDERERAVFYAKYALGWNLTDIAKISTHRGPSGAQYLLQQLTRRVQDFCLLWSGLSSFDEDRELLQDFLEEVLNVCKSAWESRRGK</sequence>